<organism evidence="1 2">
    <name type="scientific">Tupaia chinensis</name>
    <name type="common">Chinese tree shrew</name>
    <name type="synonym">Tupaia belangeri chinensis</name>
    <dbReference type="NCBI Taxonomy" id="246437"/>
    <lineage>
        <taxon>Eukaryota</taxon>
        <taxon>Metazoa</taxon>
        <taxon>Chordata</taxon>
        <taxon>Craniata</taxon>
        <taxon>Vertebrata</taxon>
        <taxon>Euteleostomi</taxon>
        <taxon>Mammalia</taxon>
        <taxon>Eutheria</taxon>
        <taxon>Euarchontoglires</taxon>
        <taxon>Scandentia</taxon>
        <taxon>Tupaiidae</taxon>
        <taxon>Tupaia</taxon>
    </lineage>
</organism>
<proteinExistence type="predicted"/>
<reference evidence="2" key="2">
    <citation type="journal article" date="2013" name="Nat. Commun.">
        <title>Genome of the Chinese tree shrew.</title>
        <authorList>
            <person name="Fan Y."/>
            <person name="Huang Z.Y."/>
            <person name="Cao C.C."/>
            <person name="Chen C.S."/>
            <person name="Chen Y.X."/>
            <person name="Fan D.D."/>
            <person name="He J."/>
            <person name="Hou H.L."/>
            <person name="Hu L."/>
            <person name="Hu X.T."/>
            <person name="Jiang X.T."/>
            <person name="Lai R."/>
            <person name="Lang Y.S."/>
            <person name="Liang B."/>
            <person name="Liao S.G."/>
            <person name="Mu D."/>
            <person name="Ma Y.Y."/>
            <person name="Niu Y.Y."/>
            <person name="Sun X.Q."/>
            <person name="Xia J.Q."/>
            <person name="Xiao J."/>
            <person name="Xiong Z.Q."/>
            <person name="Xu L."/>
            <person name="Yang L."/>
            <person name="Zhang Y."/>
            <person name="Zhao W."/>
            <person name="Zhao X.D."/>
            <person name="Zheng Y.T."/>
            <person name="Zhou J.M."/>
            <person name="Zhu Y.B."/>
            <person name="Zhang G.J."/>
            <person name="Wang J."/>
            <person name="Yao Y.G."/>
        </authorList>
    </citation>
    <scope>NUCLEOTIDE SEQUENCE [LARGE SCALE GENOMIC DNA]</scope>
</reference>
<dbReference type="Proteomes" id="UP000011518">
    <property type="component" value="Unassembled WGS sequence"/>
</dbReference>
<dbReference type="InParanoid" id="L9JDS1"/>
<evidence type="ECO:0000313" key="1">
    <source>
        <dbReference type="EMBL" id="ELW48483.1"/>
    </source>
</evidence>
<dbReference type="AlphaFoldDB" id="L9JDS1"/>
<gene>
    <name evidence="1" type="ORF">TREES_T100007902</name>
</gene>
<reference evidence="2" key="1">
    <citation type="submission" date="2012-07" db="EMBL/GenBank/DDBJ databases">
        <title>Genome of the Chinese tree shrew, a rising model animal genetically related to primates.</title>
        <authorList>
            <person name="Zhang G."/>
            <person name="Fan Y."/>
            <person name="Yao Y."/>
            <person name="Huang Z."/>
        </authorList>
    </citation>
    <scope>NUCLEOTIDE SEQUENCE [LARGE SCALE GENOMIC DNA]</scope>
</reference>
<dbReference type="EMBL" id="KB321041">
    <property type="protein sequence ID" value="ELW48483.1"/>
    <property type="molecule type" value="Genomic_DNA"/>
</dbReference>
<sequence length="234" mass="25314">MKTRKKILGDEKCREILAALGGLSSALSAQSRALRNKMTKYSVSPPPQCRPGHCTDANCECLQWARATQQCHTFREVLRTTGHQRYHHSEVVVWAHLTQASIPKSSLLPKDITAYPAVSAMCNPALPRACPRHAAIVDLIHLQGSSLGLKILQLDSEGEDMPLSCLVEPLWDGSPHDPGLCLPSTHWVQPGTVRAVLLGPARPGSQHSGQAWKLGEADWAAALWAAGVSFGHGC</sequence>
<protein>
    <submittedName>
        <fullName evidence="1">Uncharacterized protein</fullName>
    </submittedName>
</protein>
<accession>L9JDS1</accession>
<name>L9JDS1_TUPCH</name>
<evidence type="ECO:0000313" key="2">
    <source>
        <dbReference type="Proteomes" id="UP000011518"/>
    </source>
</evidence>
<keyword evidence="2" id="KW-1185">Reference proteome</keyword>